<keyword evidence="2" id="KW-1185">Reference proteome</keyword>
<reference evidence="1 2" key="1">
    <citation type="submission" date="2019-11" db="EMBL/GenBank/DDBJ databases">
        <title>Acidiferrimicrobium australis gen. nov., sp. nov., an acidophilic and obligately heterotrophic, member of the Actinobacteria that catalyses dissimilatory oxido- reduction of iron isolated from metal-rich acidic water in Chile.</title>
        <authorList>
            <person name="Gonzalez D."/>
            <person name="Huber K."/>
            <person name="Hedrich S."/>
            <person name="Rojas-Villalobos C."/>
            <person name="Quatrini R."/>
            <person name="Dinamarca M.A."/>
            <person name="Schwarz A."/>
            <person name="Canales C."/>
            <person name="Nancucheo I."/>
        </authorList>
    </citation>
    <scope>NUCLEOTIDE SEQUENCE [LARGE SCALE GENOMIC DNA]</scope>
    <source>
        <strain evidence="1 2">USS-CCA1</strain>
    </source>
</reference>
<proteinExistence type="predicted"/>
<protein>
    <submittedName>
        <fullName evidence="1">Baseplate assembly protein</fullName>
    </submittedName>
</protein>
<feature type="non-terminal residue" evidence="1">
    <location>
        <position position="544"/>
    </location>
</feature>
<dbReference type="NCBIfam" id="TIGR02243">
    <property type="entry name" value="putative baseplate assembly protein"/>
    <property type="match status" value="1"/>
</dbReference>
<comment type="caution">
    <text evidence="1">The sequence shown here is derived from an EMBL/GenBank/DDBJ whole genome shotgun (WGS) entry which is preliminary data.</text>
</comment>
<gene>
    <name evidence="1" type="ORF">GHK86_02790</name>
</gene>
<dbReference type="EMBL" id="WJHE01000110">
    <property type="protein sequence ID" value="MST31656.1"/>
    <property type="molecule type" value="Genomic_DNA"/>
</dbReference>
<organism evidence="1 2">
    <name type="scientific">Acidiferrimicrobium australe</name>
    <dbReference type="NCBI Taxonomy" id="2664430"/>
    <lineage>
        <taxon>Bacteria</taxon>
        <taxon>Bacillati</taxon>
        <taxon>Actinomycetota</taxon>
        <taxon>Acidimicrobiia</taxon>
        <taxon>Acidimicrobiales</taxon>
        <taxon>Acidimicrobiaceae</taxon>
        <taxon>Acidiferrimicrobium</taxon>
    </lineage>
</organism>
<name>A0ABW9QQB0_9ACTN</name>
<evidence type="ECO:0000313" key="1">
    <source>
        <dbReference type="EMBL" id="MST31656.1"/>
    </source>
</evidence>
<accession>A0ABW9QQB0</accession>
<dbReference type="Proteomes" id="UP000437736">
    <property type="component" value="Unassembled WGS sequence"/>
</dbReference>
<sequence>MPLPAPNLDDRTFQDIVDETKRRIPEYCPAWTNHNLSDPGVALIELFAWMTEMVLYRLNQVPDRLYTKFLDLIGIQPFAAGVARTDLTFWLTTILDRPVIVPEGTVVAADAGVGAEVLFSTLQDLRIEPPQLVAALTGTGSGAGEQQYRDVRSTLGLGRPVTVFDPLVPGASLYLGFASSIAGALVRLTVSALVRGVGIRPDDPPLRWSVWDGTTWRTAPVLRQPGVAGAADIAYGDTTGGLNQDGTITLHIPPRMARLTLREQPAFWLRLELLEPRPGQPGYQDSPVLTSVTVQALGGTVGAEHTTLVEDEDLGVGLGVPGQELNLAHAPIVARRPDEHLRVLSDGTWTDWVEVADFSRSGPGDPHYTLDGATGTIAFGPRVQHPGAEPARQHGAVVPDGARIRMARYRHGGGAVGNVPSNSLRVLRQNLSYIGSVTNLEPATGGMDPETPANAKLRGPLTFRTSNRAVTVEDFEQLTRDASRDVARVRCLAPSGEGMGAGTDWTGWGASISAGPHDFLRTGDDTAVVPAAGGLGVGAGGLDA</sequence>
<evidence type="ECO:0000313" key="2">
    <source>
        <dbReference type="Proteomes" id="UP000437736"/>
    </source>
</evidence>
<dbReference type="InterPro" id="IPR011749">
    <property type="entry name" value="CHP02243"/>
</dbReference>